<gene>
    <name evidence="2" type="ORF">V1H85_12370</name>
</gene>
<feature type="chain" id="PRO_5045569195" evidence="1">
    <location>
        <begin position="21"/>
        <end position="118"/>
    </location>
</feature>
<name>A0ABU7IJV7_9FLAO</name>
<organism evidence="2 3">
    <name type="scientific">Maribacter flavus</name>
    <dbReference type="NCBI Taxonomy" id="1658664"/>
    <lineage>
        <taxon>Bacteria</taxon>
        <taxon>Pseudomonadati</taxon>
        <taxon>Bacteroidota</taxon>
        <taxon>Flavobacteriia</taxon>
        <taxon>Flavobacteriales</taxon>
        <taxon>Flavobacteriaceae</taxon>
        <taxon>Maribacter</taxon>
    </lineage>
</organism>
<evidence type="ECO:0000256" key="1">
    <source>
        <dbReference type="SAM" id="SignalP"/>
    </source>
</evidence>
<reference evidence="2 3" key="1">
    <citation type="submission" date="2024-01" db="EMBL/GenBank/DDBJ databases">
        <title>Maribacter spp. originated from different algae showed divergent polysaccharides utilization ability.</title>
        <authorList>
            <person name="Wang H."/>
            <person name="Wu Y."/>
        </authorList>
    </citation>
    <scope>NUCLEOTIDE SEQUENCE [LARGE SCALE GENOMIC DNA]</scope>
    <source>
        <strain evidence="2 3">KPT27_14</strain>
    </source>
</reference>
<dbReference type="Proteomes" id="UP001343698">
    <property type="component" value="Unassembled WGS sequence"/>
</dbReference>
<comment type="caution">
    <text evidence="2">The sequence shown here is derived from an EMBL/GenBank/DDBJ whole genome shotgun (WGS) entry which is preliminary data.</text>
</comment>
<sequence>MKKSILFICLLSFTYFEVSAQTEFILEPSQSMIMTGKGIGQDATINPYFGEDCYGVVKNIRDRLFIIRIQQTGNVIEEIPIEKGEIKKVKLLKGYELYLDPNPKGLAKARVDYGKILD</sequence>
<accession>A0ABU7IJV7</accession>
<keyword evidence="3" id="KW-1185">Reference proteome</keyword>
<evidence type="ECO:0000313" key="2">
    <source>
        <dbReference type="EMBL" id="MEE1973247.1"/>
    </source>
</evidence>
<dbReference type="EMBL" id="JAZDDF010000005">
    <property type="protein sequence ID" value="MEE1973247.1"/>
    <property type="molecule type" value="Genomic_DNA"/>
</dbReference>
<proteinExistence type="predicted"/>
<keyword evidence="1" id="KW-0732">Signal</keyword>
<protein>
    <submittedName>
        <fullName evidence="2">Uncharacterized protein</fullName>
    </submittedName>
</protein>
<dbReference type="RefSeq" id="WP_272637253.1">
    <property type="nucleotide sequence ID" value="NZ_JAZDDF010000005.1"/>
</dbReference>
<evidence type="ECO:0000313" key="3">
    <source>
        <dbReference type="Proteomes" id="UP001343698"/>
    </source>
</evidence>
<feature type="signal peptide" evidence="1">
    <location>
        <begin position="1"/>
        <end position="20"/>
    </location>
</feature>